<accession>A0A3R8MS37</accession>
<protein>
    <recommendedName>
        <fullName evidence="1">Ubiquinone biosynthesis accessory factor UbiK</fullName>
    </recommendedName>
</protein>
<keyword evidence="1" id="KW-0963">Cytoplasm</keyword>
<evidence type="ECO:0000313" key="3">
    <source>
        <dbReference type="Proteomes" id="UP000270261"/>
    </source>
</evidence>
<evidence type="ECO:0000256" key="1">
    <source>
        <dbReference type="HAMAP-Rule" id="MF_02216"/>
    </source>
</evidence>
<dbReference type="PANTHER" id="PTHR38040:SF1">
    <property type="entry name" value="UBIQUINONE BIOSYNTHESIS ACCESSORY FACTOR UBIK"/>
    <property type="match status" value="1"/>
</dbReference>
<dbReference type="AlphaFoldDB" id="A0A3R8MS37"/>
<proteinExistence type="inferred from homology"/>
<dbReference type="Proteomes" id="UP000270261">
    <property type="component" value="Unassembled WGS sequence"/>
</dbReference>
<dbReference type="PANTHER" id="PTHR38040">
    <property type="entry name" value="UBIQUINONE BIOSYNTHESIS ACCESSORY FACTOR UBIK"/>
    <property type="match status" value="1"/>
</dbReference>
<dbReference type="UniPathway" id="UPA00232"/>
<dbReference type="GO" id="GO:0005737">
    <property type="term" value="C:cytoplasm"/>
    <property type="evidence" value="ECO:0007669"/>
    <property type="project" value="UniProtKB-SubCell"/>
</dbReference>
<name>A0A3R8MS37_9BURK</name>
<dbReference type="EMBL" id="RRUE01000002">
    <property type="protein sequence ID" value="RRN43842.1"/>
    <property type="molecule type" value="Genomic_DNA"/>
</dbReference>
<comment type="subcellular location">
    <subcellularLocation>
        <location evidence="1">Cytoplasm</location>
    </subcellularLocation>
</comment>
<dbReference type="OrthoDB" id="5297354at2"/>
<gene>
    <name evidence="1" type="primary">ubiK</name>
    <name evidence="2" type="ORF">EHV23_10600</name>
</gene>
<dbReference type="HAMAP" id="MF_02216">
    <property type="entry name" value="UbiK"/>
    <property type="match status" value="1"/>
</dbReference>
<dbReference type="GO" id="GO:0006744">
    <property type="term" value="P:ubiquinone biosynthetic process"/>
    <property type="evidence" value="ECO:0007669"/>
    <property type="project" value="UniProtKB-UniRule"/>
</dbReference>
<comment type="caution">
    <text evidence="2">The sequence shown here is derived from an EMBL/GenBank/DDBJ whole genome shotgun (WGS) entry which is preliminary data.</text>
</comment>
<organism evidence="2 3">
    <name type="scientific">Lautropia dentalis</name>
    <dbReference type="NCBI Taxonomy" id="2490857"/>
    <lineage>
        <taxon>Bacteria</taxon>
        <taxon>Pseudomonadati</taxon>
        <taxon>Pseudomonadota</taxon>
        <taxon>Betaproteobacteria</taxon>
        <taxon>Burkholderiales</taxon>
        <taxon>Burkholderiaceae</taxon>
        <taxon>Lautropia</taxon>
    </lineage>
</organism>
<evidence type="ECO:0000313" key="2">
    <source>
        <dbReference type="EMBL" id="RRN43842.1"/>
    </source>
</evidence>
<sequence length="86" mass="9396">MDKQAFFQDFQQKVSDLLKSSPAADIERNVKALAAQTFNKLELVSREEFDIQVALVQSLAARVDALEARLAAREGTQSTPADGTNA</sequence>
<keyword evidence="3" id="KW-1185">Reference proteome</keyword>
<dbReference type="RefSeq" id="WP_125096042.1">
    <property type="nucleotide sequence ID" value="NZ_RRUE01000002.1"/>
</dbReference>
<keyword evidence="1" id="KW-0831">Ubiquinone biosynthesis</keyword>
<dbReference type="InterPro" id="IPR007475">
    <property type="entry name" value="UbiK"/>
</dbReference>
<comment type="function">
    <text evidence="1">Required for efficient ubiquinone (coenzyme Q) biosynthesis. UbiK is probably an accessory factor of Ubi enzymes and facilitates ubiquinone biosynthesis by acting as an assembly factor, a targeting factor, or both.</text>
</comment>
<comment type="similarity">
    <text evidence="1">Belongs to the UbiK family.</text>
</comment>
<dbReference type="Pfam" id="PF04380">
    <property type="entry name" value="BMFP"/>
    <property type="match status" value="1"/>
</dbReference>
<comment type="pathway">
    <text evidence="1">Cofactor biosynthesis; ubiquinone biosynthesis.</text>
</comment>
<reference evidence="2 3" key="1">
    <citation type="submission" date="2018-11" db="EMBL/GenBank/DDBJ databases">
        <title>Genome sequencing of Lautropia sp. KCOM 2505 (= ChDC F240).</title>
        <authorList>
            <person name="Kook J.-K."/>
            <person name="Park S.-N."/>
            <person name="Lim Y.K."/>
        </authorList>
    </citation>
    <scope>NUCLEOTIDE SEQUENCE [LARGE SCALE GENOMIC DNA]</scope>
    <source>
        <strain evidence="2 3">KCOM 2505</strain>
    </source>
</reference>